<organism evidence="3 4">
    <name type="scientific">Plectosphaerella plurivora</name>
    <dbReference type="NCBI Taxonomy" id="936078"/>
    <lineage>
        <taxon>Eukaryota</taxon>
        <taxon>Fungi</taxon>
        <taxon>Dikarya</taxon>
        <taxon>Ascomycota</taxon>
        <taxon>Pezizomycotina</taxon>
        <taxon>Sordariomycetes</taxon>
        <taxon>Hypocreomycetidae</taxon>
        <taxon>Glomerellales</taxon>
        <taxon>Plectosphaerellaceae</taxon>
        <taxon>Plectosphaerella</taxon>
    </lineage>
</organism>
<keyword evidence="2" id="KW-0732">Signal</keyword>
<proteinExistence type="predicted"/>
<feature type="chain" id="PRO_5040263186" evidence="2">
    <location>
        <begin position="23"/>
        <end position="136"/>
    </location>
</feature>
<name>A0A9P8V7P0_9PEZI</name>
<evidence type="ECO:0000313" key="3">
    <source>
        <dbReference type="EMBL" id="KAH6680105.1"/>
    </source>
</evidence>
<keyword evidence="4" id="KW-1185">Reference proteome</keyword>
<reference evidence="3" key="1">
    <citation type="journal article" date="2021" name="Nat. Commun.">
        <title>Genetic determinants of endophytism in the Arabidopsis root mycobiome.</title>
        <authorList>
            <person name="Mesny F."/>
            <person name="Miyauchi S."/>
            <person name="Thiergart T."/>
            <person name="Pickel B."/>
            <person name="Atanasova L."/>
            <person name="Karlsson M."/>
            <person name="Huettel B."/>
            <person name="Barry K.W."/>
            <person name="Haridas S."/>
            <person name="Chen C."/>
            <person name="Bauer D."/>
            <person name="Andreopoulos W."/>
            <person name="Pangilinan J."/>
            <person name="LaButti K."/>
            <person name="Riley R."/>
            <person name="Lipzen A."/>
            <person name="Clum A."/>
            <person name="Drula E."/>
            <person name="Henrissat B."/>
            <person name="Kohler A."/>
            <person name="Grigoriev I.V."/>
            <person name="Martin F.M."/>
            <person name="Hacquard S."/>
        </authorList>
    </citation>
    <scope>NUCLEOTIDE SEQUENCE</scope>
    <source>
        <strain evidence="3">MPI-SDFR-AT-0117</strain>
    </source>
</reference>
<sequence length="136" mass="15140">MRFRFKPLAMLAMSMALDVVHAGWEVRGVEALFMYTAYRMDVDLSSAAAIAAGTWDPTDPDAEKPWKLGRNLPDRTGTALDRPVPAPAGKYGLNFHEFARLAGRSAFTYPRDGPERNAINSWAPTLLSVKNMARWL</sequence>
<evidence type="ECO:0000256" key="2">
    <source>
        <dbReference type="SAM" id="SignalP"/>
    </source>
</evidence>
<accession>A0A9P8V7P0</accession>
<comment type="caution">
    <text evidence="3">The sequence shown here is derived from an EMBL/GenBank/DDBJ whole genome shotgun (WGS) entry which is preliminary data.</text>
</comment>
<gene>
    <name evidence="3" type="ORF">F5X68DRAFT_234622</name>
</gene>
<feature type="region of interest" description="Disordered" evidence="1">
    <location>
        <begin position="56"/>
        <end position="84"/>
    </location>
</feature>
<feature type="signal peptide" evidence="2">
    <location>
        <begin position="1"/>
        <end position="22"/>
    </location>
</feature>
<dbReference type="OrthoDB" id="4790673at2759"/>
<dbReference type="Proteomes" id="UP000770015">
    <property type="component" value="Unassembled WGS sequence"/>
</dbReference>
<dbReference type="AlphaFoldDB" id="A0A9P8V7P0"/>
<evidence type="ECO:0000313" key="4">
    <source>
        <dbReference type="Proteomes" id="UP000770015"/>
    </source>
</evidence>
<evidence type="ECO:0000256" key="1">
    <source>
        <dbReference type="SAM" id="MobiDB-lite"/>
    </source>
</evidence>
<dbReference type="EMBL" id="JAGSXJ010000020">
    <property type="protein sequence ID" value="KAH6680105.1"/>
    <property type="molecule type" value="Genomic_DNA"/>
</dbReference>
<protein>
    <submittedName>
        <fullName evidence="3">Uncharacterized protein</fullName>
    </submittedName>
</protein>